<sequence>MSGSKVHTEATGSVPPGRPLGEVSKPDEEPDLGPTGPATVEGEKPGPQTGGYDQQSPDHSSDNAKGGYGAG</sequence>
<organism evidence="2 3">
    <name type="scientific">Methylorubrum populi</name>
    <dbReference type="NCBI Taxonomy" id="223967"/>
    <lineage>
        <taxon>Bacteria</taxon>
        <taxon>Pseudomonadati</taxon>
        <taxon>Pseudomonadota</taxon>
        <taxon>Alphaproteobacteria</taxon>
        <taxon>Hyphomicrobiales</taxon>
        <taxon>Methylobacteriaceae</taxon>
        <taxon>Methylorubrum</taxon>
    </lineage>
</organism>
<evidence type="ECO:0000313" key="2">
    <source>
        <dbReference type="EMBL" id="BAU89372.1"/>
    </source>
</evidence>
<evidence type="ECO:0000313" key="3">
    <source>
        <dbReference type="Proteomes" id="UP000218288"/>
    </source>
</evidence>
<gene>
    <name evidence="2" type="ORF">MPPM_0767</name>
</gene>
<accession>A0A169QPA7</accession>
<dbReference type="AlphaFoldDB" id="A0A169QPA7"/>
<proteinExistence type="predicted"/>
<dbReference type="EMBL" id="AP014809">
    <property type="protein sequence ID" value="BAU89372.1"/>
    <property type="molecule type" value="Genomic_DNA"/>
</dbReference>
<name>A0A169QPA7_9HYPH</name>
<feature type="region of interest" description="Disordered" evidence="1">
    <location>
        <begin position="1"/>
        <end position="71"/>
    </location>
</feature>
<evidence type="ECO:0000256" key="1">
    <source>
        <dbReference type="SAM" id="MobiDB-lite"/>
    </source>
</evidence>
<reference evidence="2 3" key="1">
    <citation type="journal article" date="2016" name="Genome Announc.">
        <title>Complete Genome Sequence of Methylobacterium populi P-1M, Isolated from Pink-Pigmented Household Biofilm.</title>
        <authorList>
            <person name="Morohoshi T."/>
            <person name="Ikeda T."/>
        </authorList>
    </citation>
    <scope>NUCLEOTIDE SEQUENCE [LARGE SCALE GENOMIC DNA]</scope>
    <source>
        <strain evidence="2 3">P-1M</strain>
    </source>
</reference>
<dbReference type="Proteomes" id="UP000218288">
    <property type="component" value="Chromosome"/>
</dbReference>
<protein>
    <submittedName>
        <fullName evidence="2">Uncharacterized protein</fullName>
    </submittedName>
</protein>